<evidence type="ECO:0000256" key="1">
    <source>
        <dbReference type="ARBA" id="ARBA00004651"/>
    </source>
</evidence>
<dbReference type="SUPFAM" id="SSF103473">
    <property type="entry name" value="MFS general substrate transporter"/>
    <property type="match status" value="1"/>
</dbReference>
<comment type="caution">
    <text evidence="8">The sequence shown here is derived from an EMBL/GenBank/DDBJ whole genome shotgun (WGS) entry which is preliminary data.</text>
</comment>
<dbReference type="Proteomes" id="UP000479132">
    <property type="component" value="Unassembled WGS sequence"/>
</dbReference>
<dbReference type="InterPro" id="IPR011701">
    <property type="entry name" value="MFS"/>
</dbReference>
<proteinExistence type="predicted"/>
<keyword evidence="5 6" id="KW-0472">Membrane</keyword>
<feature type="domain" description="Major facilitator superfamily (MFS) profile" evidence="7">
    <location>
        <begin position="1"/>
        <end position="392"/>
    </location>
</feature>
<feature type="transmembrane region" description="Helical" evidence="6">
    <location>
        <begin position="250"/>
        <end position="271"/>
    </location>
</feature>
<evidence type="ECO:0000313" key="9">
    <source>
        <dbReference type="Proteomes" id="UP000479132"/>
    </source>
</evidence>
<keyword evidence="2" id="KW-1003">Cell membrane</keyword>
<dbReference type="PROSITE" id="PS50850">
    <property type="entry name" value="MFS"/>
    <property type="match status" value="1"/>
</dbReference>
<dbReference type="GO" id="GO:0005886">
    <property type="term" value="C:plasma membrane"/>
    <property type="evidence" value="ECO:0007669"/>
    <property type="project" value="UniProtKB-SubCell"/>
</dbReference>
<organism evidence="8 9">
    <name type="scientific">Fodinibius halophilus</name>
    <dbReference type="NCBI Taxonomy" id="1736908"/>
    <lineage>
        <taxon>Bacteria</taxon>
        <taxon>Pseudomonadati</taxon>
        <taxon>Balneolota</taxon>
        <taxon>Balneolia</taxon>
        <taxon>Balneolales</taxon>
        <taxon>Balneolaceae</taxon>
        <taxon>Fodinibius</taxon>
    </lineage>
</organism>
<feature type="transmembrane region" description="Helical" evidence="6">
    <location>
        <begin position="43"/>
        <end position="65"/>
    </location>
</feature>
<evidence type="ECO:0000256" key="2">
    <source>
        <dbReference type="ARBA" id="ARBA00022475"/>
    </source>
</evidence>
<dbReference type="InterPro" id="IPR050189">
    <property type="entry name" value="MFS_Efflux_Transporters"/>
</dbReference>
<dbReference type="RefSeq" id="WP_165265809.1">
    <property type="nucleotide sequence ID" value="NZ_JAALLS010000002.1"/>
</dbReference>
<dbReference type="InterPro" id="IPR020846">
    <property type="entry name" value="MFS_dom"/>
</dbReference>
<evidence type="ECO:0000256" key="5">
    <source>
        <dbReference type="ARBA" id="ARBA00023136"/>
    </source>
</evidence>
<dbReference type="GO" id="GO:0022857">
    <property type="term" value="F:transmembrane transporter activity"/>
    <property type="evidence" value="ECO:0007669"/>
    <property type="project" value="InterPro"/>
</dbReference>
<evidence type="ECO:0000256" key="3">
    <source>
        <dbReference type="ARBA" id="ARBA00022692"/>
    </source>
</evidence>
<dbReference type="AlphaFoldDB" id="A0A6M1T7Y9"/>
<accession>A0A6M1T7Y9</accession>
<feature type="transmembrane region" description="Helical" evidence="6">
    <location>
        <begin position="368"/>
        <end position="385"/>
    </location>
</feature>
<comment type="subcellular location">
    <subcellularLocation>
        <location evidence="1">Cell membrane</location>
        <topology evidence="1">Multi-pass membrane protein</topology>
    </subcellularLocation>
</comment>
<feature type="transmembrane region" description="Helical" evidence="6">
    <location>
        <begin position="12"/>
        <end position="31"/>
    </location>
</feature>
<feature type="transmembrane region" description="Helical" evidence="6">
    <location>
        <begin position="164"/>
        <end position="183"/>
    </location>
</feature>
<feature type="transmembrane region" description="Helical" evidence="6">
    <location>
        <begin position="303"/>
        <end position="322"/>
    </location>
</feature>
<feature type="transmembrane region" description="Helical" evidence="6">
    <location>
        <begin position="77"/>
        <end position="94"/>
    </location>
</feature>
<gene>
    <name evidence="8" type="ORF">G3569_02665</name>
</gene>
<evidence type="ECO:0000256" key="6">
    <source>
        <dbReference type="SAM" id="Phobius"/>
    </source>
</evidence>
<dbReference type="EMBL" id="JAALLS010000002">
    <property type="protein sequence ID" value="NGP87244.1"/>
    <property type="molecule type" value="Genomic_DNA"/>
</dbReference>
<feature type="transmembrane region" description="Helical" evidence="6">
    <location>
        <begin position="334"/>
        <end position="356"/>
    </location>
</feature>
<feature type="transmembrane region" description="Helical" evidence="6">
    <location>
        <begin position="213"/>
        <end position="238"/>
    </location>
</feature>
<evidence type="ECO:0000256" key="4">
    <source>
        <dbReference type="ARBA" id="ARBA00022989"/>
    </source>
</evidence>
<dbReference type="PANTHER" id="PTHR43124">
    <property type="entry name" value="PURINE EFFLUX PUMP PBUE"/>
    <property type="match status" value="1"/>
</dbReference>
<feature type="transmembrane region" description="Helical" evidence="6">
    <location>
        <begin position="131"/>
        <end position="152"/>
    </location>
</feature>
<keyword evidence="3 6" id="KW-0812">Transmembrane</keyword>
<dbReference type="PANTHER" id="PTHR43124:SF3">
    <property type="entry name" value="CHLORAMPHENICOL EFFLUX PUMP RV0191"/>
    <property type="match status" value="1"/>
</dbReference>
<reference evidence="8 9" key="1">
    <citation type="submission" date="2020-02" db="EMBL/GenBank/DDBJ databases">
        <title>Aliifodinibius halophilus 2W32, complete genome.</title>
        <authorList>
            <person name="Li Y."/>
            <person name="Wu S."/>
        </authorList>
    </citation>
    <scope>NUCLEOTIDE SEQUENCE [LARGE SCALE GENOMIC DNA]</scope>
    <source>
        <strain evidence="8 9">2W32</strain>
    </source>
</reference>
<feature type="transmembrane region" description="Helical" evidence="6">
    <location>
        <begin position="278"/>
        <end position="297"/>
    </location>
</feature>
<sequence>MSKSIPKRILPVIVLAQFAGTSLWFAGNAVIPDLVQELQLTEMAVGYITSAVQFGFISGTLLFAFLSVADRISPSKVFLGCALLGAACNAVTVYSDTFLLLILSRFGTGFFLAGIYPVGMKIASDWHKEGLGKALGYLVGALVLGTGFPHLIKFMTSDLPWRTILFATSAFSGFGGILLYAAVPDGPHQGKKGEFRPAVVFQLFKNKNFRSAAFGYFGHMWELYTFWAFVPIMLGFYVELNNGIYGSVPLWSFIIIGIGGISCAVGGHWALKTSSKKVALVSLIGSGICCLLAPLLFELSFMVFIVLLLTWGIFVVSDSPQFSTLVAQSSDREYVATGLTIVNSIGFAITIFSIQLVNMMWARWQSPAVFLVMAMGPVVGAISIMKYRLHQKKDETIATV</sequence>
<protein>
    <submittedName>
        <fullName evidence="8">MFS transporter</fullName>
    </submittedName>
</protein>
<dbReference type="InterPro" id="IPR036259">
    <property type="entry name" value="MFS_trans_sf"/>
</dbReference>
<keyword evidence="9" id="KW-1185">Reference proteome</keyword>
<feature type="transmembrane region" description="Helical" evidence="6">
    <location>
        <begin position="100"/>
        <end position="119"/>
    </location>
</feature>
<evidence type="ECO:0000313" key="8">
    <source>
        <dbReference type="EMBL" id="NGP87244.1"/>
    </source>
</evidence>
<dbReference type="Pfam" id="PF07690">
    <property type="entry name" value="MFS_1"/>
    <property type="match status" value="1"/>
</dbReference>
<dbReference type="Gene3D" id="1.20.1250.20">
    <property type="entry name" value="MFS general substrate transporter like domains"/>
    <property type="match status" value="1"/>
</dbReference>
<keyword evidence="4 6" id="KW-1133">Transmembrane helix</keyword>
<evidence type="ECO:0000259" key="7">
    <source>
        <dbReference type="PROSITE" id="PS50850"/>
    </source>
</evidence>
<name>A0A6M1T7Y9_9BACT</name>